<dbReference type="AlphaFoldDB" id="W5J6G5"/>
<evidence type="ECO:0000313" key="2">
    <source>
        <dbReference type="EMBL" id="ETN58425.1"/>
    </source>
</evidence>
<dbReference type="Proteomes" id="UP000000673">
    <property type="component" value="Unassembled WGS sequence"/>
</dbReference>
<protein>
    <submittedName>
        <fullName evidence="2 3">Uncharacterized protein</fullName>
    </submittedName>
</protein>
<keyword evidence="4" id="KW-1185">Reference proteome</keyword>
<sequence length="106" mass="11914">MSIWITPTRPNAIQPNYDHISSGHNENTTNSYLSPRRLPTNCADDRKKAAHDTILLWLWPSTSTTISTTATADQEHHSGREFRNTRQIDDGIGSWLSRRGSAVITP</sequence>
<dbReference type="EnsemblMetazoa" id="ADAC010051-RA">
    <property type="protein sequence ID" value="ADAC010051-PA"/>
    <property type="gene ID" value="ADAC010051"/>
</dbReference>
<reference evidence="2" key="3">
    <citation type="journal article" date="2013" name="Nucleic Acids Res.">
        <title>The genome of Anopheles darlingi, the main neotropical malaria vector.</title>
        <authorList>
            <person name="Marinotti O."/>
            <person name="Cerqueira G.C."/>
            <person name="de Almeida L.G."/>
            <person name="Ferro M.I."/>
            <person name="Loreto E.L."/>
            <person name="Zaha A."/>
            <person name="Teixeira S.M."/>
            <person name="Wespiser A.R."/>
            <person name="Almeida E Silva A."/>
            <person name="Schlindwein A.D."/>
            <person name="Pacheco A.C."/>
            <person name="Silva A.L."/>
            <person name="Graveley B.R."/>
            <person name="Walenz B.P."/>
            <person name="Lima Bde A."/>
            <person name="Ribeiro C.A."/>
            <person name="Nunes-Silva C.G."/>
            <person name="de Carvalho C.R."/>
            <person name="Soares C.M."/>
            <person name="de Menezes C.B."/>
            <person name="Matiolli C."/>
            <person name="Caffrey D."/>
            <person name="Araujo D.A."/>
            <person name="de Oliveira D.M."/>
            <person name="Golenbock D."/>
            <person name="Grisard E.C."/>
            <person name="Fantinatti-Garboggini F."/>
            <person name="de Carvalho F.M."/>
            <person name="Barcellos F.G."/>
            <person name="Prosdocimi F."/>
            <person name="May G."/>
            <person name="Azevedo Junior G.M."/>
            <person name="Guimaraes G.M."/>
            <person name="Goldman G.H."/>
            <person name="Padilha I.Q."/>
            <person name="Batista Jda S."/>
            <person name="Ferro J.A."/>
            <person name="Ribeiro J.M."/>
            <person name="Fietto J.L."/>
            <person name="Dabbas K.M."/>
            <person name="Cerdeira L."/>
            <person name="Agnez-Lima L.F."/>
            <person name="Brocchi M."/>
            <person name="de Carvalho M.O."/>
            <person name="Teixeira Mde M."/>
            <person name="Diniz Maia Mde M."/>
            <person name="Goldman M.H."/>
            <person name="Cruz Schneider M.P."/>
            <person name="Felipe M.S."/>
            <person name="Hungria M."/>
            <person name="Nicolas M.F."/>
            <person name="Pereira M."/>
            <person name="Montes M.A."/>
            <person name="Cantao M.E."/>
            <person name="Vincentz M."/>
            <person name="Rafael M.S."/>
            <person name="Silverman N."/>
            <person name="Stoco P.H."/>
            <person name="Souza R.C."/>
            <person name="Vicentini R."/>
            <person name="Gazzinelli R.T."/>
            <person name="Neves Rde O."/>
            <person name="Silva R."/>
            <person name="Astolfi-Filho S."/>
            <person name="Maciel T.E."/>
            <person name="Urmenyi T.P."/>
            <person name="Tadei W.P."/>
            <person name="Camargo E.P."/>
            <person name="de Vasconcelos A.T."/>
        </authorList>
    </citation>
    <scope>NUCLEOTIDE SEQUENCE</scope>
</reference>
<dbReference type="HOGENOM" id="CLU_2225407_0_0_1"/>
<evidence type="ECO:0000256" key="1">
    <source>
        <dbReference type="SAM" id="MobiDB-lite"/>
    </source>
</evidence>
<proteinExistence type="predicted"/>
<reference evidence="3" key="4">
    <citation type="submission" date="2015-06" db="UniProtKB">
        <authorList>
            <consortium name="EnsemblMetazoa"/>
        </authorList>
    </citation>
    <scope>IDENTIFICATION</scope>
</reference>
<gene>
    <name evidence="2" type="ORF">AND_010051</name>
</gene>
<evidence type="ECO:0000313" key="4">
    <source>
        <dbReference type="Proteomes" id="UP000000673"/>
    </source>
</evidence>
<reference evidence="2 4" key="1">
    <citation type="journal article" date="2010" name="BMC Genomics">
        <title>Combination of measures distinguishes pre-miRNAs from other stem-loops in the genome of the newly sequenced Anopheles darlingi.</title>
        <authorList>
            <person name="Mendes N.D."/>
            <person name="Freitas A.T."/>
            <person name="Vasconcelos A.T."/>
            <person name="Sagot M.F."/>
        </authorList>
    </citation>
    <scope>NUCLEOTIDE SEQUENCE</scope>
</reference>
<feature type="compositionally biased region" description="Polar residues" evidence="1">
    <location>
        <begin position="22"/>
        <end position="33"/>
    </location>
</feature>
<organism evidence="2">
    <name type="scientific">Anopheles darlingi</name>
    <name type="common">Mosquito</name>
    <dbReference type="NCBI Taxonomy" id="43151"/>
    <lineage>
        <taxon>Eukaryota</taxon>
        <taxon>Metazoa</taxon>
        <taxon>Ecdysozoa</taxon>
        <taxon>Arthropoda</taxon>
        <taxon>Hexapoda</taxon>
        <taxon>Insecta</taxon>
        <taxon>Pterygota</taxon>
        <taxon>Neoptera</taxon>
        <taxon>Endopterygota</taxon>
        <taxon>Diptera</taxon>
        <taxon>Nematocera</taxon>
        <taxon>Culicoidea</taxon>
        <taxon>Culicidae</taxon>
        <taxon>Anophelinae</taxon>
        <taxon>Anopheles</taxon>
    </lineage>
</organism>
<name>W5J6G5_ANODA</name>
<dbReference type="EMBL" id="ADMH02002134">
    <property type="protein sequence ID" value="ETN58425.1"/>
    <property type="molecule type" value="Genomic_DNA"/>
</dbReference>
<evidence type="ECO:0000313" key="3">
    <source>
        <dbReference type="EnsemblMetazoa" id="ADAC010051-PA"/>
    </source>
</evidence>
<reference evidence="2" key="2">
    <citation type="submission" date="2010-05" db="EMBL/GenBank/DDBJ databases">
        <authorList>
            <person name="Almeida L.G."/>
            <person name="Nicolas M.F."/>
            <person name="Souza R.C."/>
            <person name="Vasconcelos A.T.R."/>
        </authorList>
    </citation>
    <scope>NUCLEOTIDE SEQUENCE</scope>
</reference>
<feature type="region of interest" description="Disordered" evidence="1">
    <location>
        <begin position="14"/>
        <end position="37"/>
    </location>
</feature>
<dbReference type="VEuPathDB" id="VectorBase:ADAC010051"/>
<accession>W5J6G5</accession>